<feature type="compositionally biased region" description="Basic and acidic residues" evidence="1">
    <location>
        <begin position="66"/>
        <end position="83"/>
    </location>
</feature>
<organism evidence="2 3">
    <name type="scientific">Ambispora leptoticha</name>
    <dbReference type="NCBI Taxonomy" id="144679"/>
    <lineage>
        <taxon>Eukaryota</taxon>
        <taxon>Fungi</taxon>
        <taxon>Fungi incertae sedis</taxon>
        <taxon>Mucoromycota</taxon>
        <taxon>Glomeromycotina</taxon>
        <taxon>Glomeromycetes</taxon>
        <taxon>Archaeosporales</taxon>
        <taxon>Ambisporaceae</taxon>
        <taxon>Ambispora</taxon>
    </lineage>
</organism>
<comment type="caution">
    <text evidence="2">The sequence shown here is derived from an EMBL/GenBank/DDBJ whole genome shotgun (WGS) entry which is preliminary data.</text>
</comment>
<feature type="region of interest" description="Disordered" evidence="1">
    <location>
        <begin position="1"/>
        <end position="103"/>
    </location>
</feature>
<evidence type="ECO:0000256" key="1">
    <source>
        <dbReference type="SAM" id="MobiDB-lite"/>
    </source>
</evidence>
<dbReference type="Pfam" id="PF07491">
    <property type="entry name" value="PPI_Ypi1"/>
    <property type="match status" value="1"/>
</dbReference>
<name>A0A9N8VTH8_9GLOM</name>
<protein>
    <submittedName>
        <fullName evidence="2">2082_t:CDS:1</fullName>
    </submittedName>
</protein>
<proteinExistence type="predicted"/>
<dbReference type="OrthoDB" id="307488at2759"/>
<keyword evidence="3" id="KW-1185">Reference proteome</keyword>
<dbReference type="GO" id="GO:0004865">
    <property type="term" value="F:protein serine/threonine phosphatase inhibitor activity"/>
    <property type="evidence" value="ECO:0007669"/>
    <property type="project" value="InterPro"/>
</dbReference>
<dbReference type="Proteomes" id="UP000789508">
    <property type="component" value="Unassembled WGS sequence"/>
</dbReference>
<accession>A0A9N8VTH8</accession>
<feature type="compositionally biased region" description="Basic and acidic residues" evidence="1">
    <location>
        <begin position="94"/>
        <end position="103"/>
    </location>
</feature>
<evidence type="ECO:0000313" key="2">
    <source>
        <dbReference type="EMBL" id="CAG8460440.1"/>
    </source>
</evidence>
<dbReference type="InterPro" id="IPR011107">
    <property type="entry name" value="PPI_Ypi1"/>
</dbReference>
<dbReference type="AlphaFoldDB" id="A0A9N8VTH8"/>
<reference evidence="2" key="1">
    <citation type="submission" date="2021-06" db="EMBL/GenBank/DDBJ databases">
        <authorList>
            <person name="Kallberg Y."/>
            <person name="Tangrot J."/>
            <person name="Rosling A."/>
        </authorList>
    </citation>
    <scope>NUCLEOTIDE SEQUENCE</scope>
    <source>
        <strain evidence="2">FL130A</strain>
    </source>
</reference>
<gene>
    <name evidence="2" type="ORF">ALEPTO_LOCUS1507</name>
</gene>
<evidence type="ECO:0000313" key="3">
    <source>
        <dbReference type="Proteomes" id="UP000789508"/>
    </source>
</evidence>
<dbReference type="EMBL" id="CAJVPS010000169">
    <property type="protein sequence ID" value="CAG8460440.1"/>
    <property type="molecule type" value="Genomic_DNA"/>
</dbReference>
<sequence length="103" mass="11186">MSGESLRYRTRVTMPEGPPATHGSRTMTIHPEEVAEQGVGGEGSSNSAEEPIISGTLKLCGSDSNNESRKVKWDDDVVDNEKLGRKRSKSRSKPPKDSDNLTS</sequence>
<feature type="compositionally biased region" description="Basic residues" evidence="1">
    <location>
        <begin position="84"/>
        <end position="93"/>
    </location>
</feature>